<dbReference type="KEGG" id="pfaa:MM59RIKEN_34070"/>
<dbReference type="GO" id="GO:0016616">
    <property type="term" value="F:oxidoreductase activity, acting on the CH-OH group of donors, NAD or NADP as acceptor"/>
    <property type="evidence" value="ECO:0007669"/>
    <property type="project" value="UniProtKB-ARBA"/>
</dbReference>
<dbReference type="FunFam" id="3.40.50.720:FF:000084">
    <property type="entry name" value="Short-chain dehydrogenase reductase"/>
    <property type="match status" value="1"/>
</dbReference>
<accession>A0A830UBM3</accession>
<keyword evidence="4" id="KW-0614">Plasmid</keyword>
<dbReference type="AlphaFoldDB" id="A0A830UBM3"/>
<dbReference type="PROSITE" id="PS00061">
    <property type="entry name" value="ADH_SHORT"/>
    <property type="match status" value="1"/>
</dbReference>
<proteinExistence type="inferred from homology"/>
<dbReference type="InterPro" id="IPR057326">
    <property type="entry name" value="KR_dom"/>
</dbReference>
<organism evidence="4 5">
    <name type="scientific">Pusillibacter faecalis</name>
    <dbReference type="NCBI Taxonomy" id="2714358"/>
    <lineage>
        <taxon>Bacteria</taxon>
        <taxon>Bacillati</taxon>
        <taxon>Bacillota</taxon>
        <taxon>Clostridia</taxon>
        <taxon>Eubacteriales</taxon>
        <taxon>Oscillospiraceae</taxon>
        <taxon>Pusillibacter</taxon>
    </lineage>
</organism>
<dbReference type="PANTHER" id="PTHR42760:SF5">
    <property type="entry name" value="2-DEHYDRO-3-DEOXY-D-GLUCONATE 5-DEHYDROGENASE"/>
    <property type="match status" value="1"/>
</dbReference>
<dbReference type="InterPro" id="IPR036291">
    <property type="entry name" value="NAD(P)-bd_dom_sf"/>
</dbReference>
<dbReference type="RefSeq" id="WP_213543908.1">
    <property type="nucleotide sequence ID" value="NZ_AP023421.1"/>
</dbReference>
<keyword evidence="5" id="KW-1185">Reference proteome</keyword>
<dbReference type="Proteomes" id="UP000679848">
    <property type="component" value="Plasmid pMM59_01"/>
</dbReference>
<dbReference type="EMBL" id="AP023421">
    <property type="protein sequence ID" value="BCK86088.1"/>
    <property type="molecule type" value="Genomic_DNA"/>
</dbReference>
<comment type="similarity">
    <text evidence="1">Belongs to the short-chain dehydrogenases/reductases (SDR) family.</text>
</comment>
<dbReference type="PANTHER" id="PTHR42760">
    <property type="entry name" value="SHORT-CHAIN DEHYDROGENASES/REDUCTASES FAMILY MEMBER"/>
    <property type="match status" value="1"/>
</dbReference>
<sequence>MDLSLFSLEGKTALVTGVSRGLGQAMAIALARAGADIVGVGLRGMGDTQALVEAEGRRTYEICADLSQRNAAERVAKEALAAFGKVDILVNNAGIIKLSPAENHTMEDFDAVMEVNLRSLFLLTREIARQMISLGHGKIINTCSVQSMKGGSGDAAYVASKHAVHGLTRAWANEWGRYNIQVNGIAPGYMVTDNTAKLRQNREAVAAITAQIPLGRWGKPEDLMGPVVFLASNASNFVNGHLLVADGGYLNA</sequence>
<evidence type="ECO:0000313" key="4">
    <source>
        <dbReference type="EMBL" id="BCK86088.1"/>
    </source>
</evidence>
<name>A0A830UBM3_9FIRM</name>
<dbReference type="PRINTS" id="PR00081">
    <property type="entry name" value="GDHRDH"/>
</dbReference>
<evidence type="ECO:0000256" key="2">
    <source>
        <dbReference type="ARBA" id="ARBA00023002"/>
    </source>
</evidence>
<dbReference type="InterPro" id="IPR020904">
    <property type="entry name" value="Sc_DH/Rdtase_CS"/>
</dbReference>
<dbReference type="SMART" id="SM00822">
    <property type="entry name" value="PKS_KR"/>
    <property type="match status" value="1"/>
</dbReference>
<protein>
    <submittedName>
        <fullName evidence="4">2-deoxy-D-gluconate 3-dehydrogenase</fullName>
    </submittedName>
</protein>
<gene>
    <name evidence="4" type="ORF">MM59RIKEN_34070</name>
</gene>
<dbReference type="PRINTS" id="PR00080">
    <property type="entry name" value="SDRFAMILY"/>
</dbReference>
<dbReference type="Gene3D" id="3.40.50.720">
    <property type="entry name" value="NAD(P)-binding Rossmann-like Domain"/>
    <property type="match status" value="1"/>
</dbReference>
<evidence type="ECO:0000259" key="3">
    <source>
        <dbReference type="SMART" id="SM00822"/>
    </source>
</evidence>
<dbReference type="Pfam" id="PF13561">
    <property type="entry name" value="adh_short_C2"/>
    <property type="match status" value="1"/>
</dbReference>
<evidence type="ECO:0000256" key="1">
    <source>
        <dbReference type="ARBA" id="ARBA00006484"/>
    </source>
</evidence>
<geneLocation type="plasmid" evidence="4 5">
    <name>pMM59_01</name>
</geneLocation>
<dbReference type="InterPro" id="IPR002347">
    <property type="entry name" value="SDR_fam"/>
</dbReference>
<feature type="domain" description="Ketoreductase" evidence="3">
    <location>
        <begin position="11"/>
        <end position="178"/>
    </location>
</feature>
<dbReference type="GO" id="GO:0008206">
    <property type="term" value="P:bile acid metabolic process"/>
    <property type="evidence" value="ECO:0007669"/>
    <property type="project" value="UniProtKB-ARBA"/>
</dbReference>
<keyword evidence="2" id="KW-0560">Oxidoreductase</keyword>
<reference evidence="4" key="1">
    <citation type="submission" date="2020-09" db="EMBL/GenBank/DDBJ databases">
        <title>New species isolated from human feces.</title>
        <authorList>
            <person name="Kitahara M."/>
            <person name="Shigeno Y."/>
            <person name="Shime M."/>
            <person name="Matsumoto Y."/>
            <person name="Nakamura S."/>
            <person name="Motooka D."/>
            <person name="Fukuoka S."/>
            <person name="Nishikawa H."/>
            <person name="Benno Y."/>
        </authorList>
    </citation>
    <scope>NUCLEOTIDE SEQUENCE</scope>
    <source>
        <strain evidence="4">MM59</strain>
        <plasmid evidence="4">pMM59_01</plasmid>
    </source>
</reference>
<evidence type="ECO:0000313" key="5">
    <source>
        <dbReference type="Proteomes" id="UP000679848"/>
    </source>
</evidence>
<dbReference type="SUPFAM" id="SSF51735">
    <property type="entry name" value="NAD(P)-binding Rossmann-fold domains"/>
    <property type="match status" value="1"/>
</dbReference>